<keyword evidence="9" id="KW-1185">Reference proteome</keyword>
<comment type="caution">
    <text evidence="8">The sequence shown here is derived from an EMBL/GenBank/DDBJ whole genome shotgun (WGS) entry which is preliminary data.</text>
</comment>
<evidence type="ECO:0000256" key="4">
    <source>
        <dbReference type="ARBA" id="ARBA00022759"/>
    </source>
</evidence>
<keyword evidence="5 6" id="KW-0378">Hydrolase</keyword>
<proteinExistence type="inferred from homology"/>
<protein>
    <recommendedName>
        <fullName evidence="6">Mini-ribonuclease 3</fullName>
        <shortName evidence="6">Mini-3</shortName>
        <shortName evidence="6">Mini-RNase 3</shortName>
        <ecNumber evidence="6">3.1.26.-</ecNumber>
    </recommendedName>
    <alternativeName>
        <fullName evidence="6">Mini-RNase III</fullName>
        <shortName evidence="6">Mini-III</shortName>
    </alternativeName>
</protein>
<reference evidence="8 9" key="1">
    <citation type="submission" date="2022-01" db="EMBL/GenBank/DDBJ databases">
        <title>Collection of gut derived symbiotic bacterial strains cultured from healthy donors.</title>
        <authorList>
            <person name="Lin H."/>
            <person name="Kohout C."/>
            <person name="Waligurski E."/>
            <person name="Pamer E.G."/>
        </authorList>
    </citation>
    <scope>NUCLEOTIDE SEQUENCE [LARGE SCALE GENOMIC DNA]</scope>
    <source>
        <strain evidence="8 9">DFI.7.58</strain>
    </source>
</reference>
<sequence length="142" mass="15750">MERLFGAQCDPKQLSPLTLAFVGDGVFELFVREKLVCQGNCPVNKLHKRSVEQVCCGAQAAAAKKLLPMLTEEEAAVYNRGRNAHVGHVPKNAKVADYHAATAFEALFGYVYLTGNLQRLRELFQLACEALDEEDGQHLMEK</sequence>
<keyword evidence="6" id="KW-0460">Magnesium</keyword>
<dbReference type="Pfam" id="PF00636">
    <property type="entry name" value="Ribonuclease_3"/>
    <property type="match status" value="1"/>
</dbReference>
<dbReference type="SUPFAM" id="SSF69065">
    <property type="entry name" value="RNase III domain-like"/>
    <property type="match status" value="1"/>
</dbReference>
<keyword evidence="4 6" id="KW-0255">Endonuclease</keyword>
<comment type="subunit">
    <text evidence="6">Homodimer.</text>
</comment>
<feature type="domain" description="RNase III" evidence="7">
    <location>
        <begin position="2"/>
        <end position="136"/>
    </location>
</feature>
<dbReference type="PIRSF" id="PIRSF005520">
    <property type="entry name" value="UCP005520"/>
    <property type="match status" value="1"/>
</dbReference>
<comment type="function">
    <text evidence="6">Involved in correct processing of both the 5' and 3' ends of 23S rRNA precursor. Processes 30S rRNA precursor transcript even in absence of ribonuclease 3 (Rnc); Rnc processes 30S rRNA into smaller rRNA precursors.</text>
</comment>
<evidence type="ECO:0000313" key="9">
    <source>
        <dbReference type="Proteomes" id="UP001298681"/>
    </source>
</evidence>
<keyword evidence="2 6" id="KW-0698">rRNA processing</keyword>
<dbReference type="Proteomes" id="UP001298681">
    <property type="component" value="Unassembled WGS sequence"/>
</dbReference>
<comment type="cofactor">
    <cofactor evidence="6">
        <name>Mg(2+)</name>
        <dbReference type="ChEBI" id="CHEBI:18420"/>
    </cofactor>
</comment>
<keyword evidence="6" id="KW-0694">RNA-binding</keyword>
<evidence type="ECO:0000256" key="1">
    <source>
        <dbReference type="ARBA" id="ARBA00022517"/>
    </source>
</evidence>
<dbReference type="HAMAP" id="MF_01468">
    <property type="entry name" value="RNase_Mini_III"/>
    <property type="match status" value="1"/>
</dbReference>
<gene>
    <name evidence="6" type="primary">mrnC</name>
    <name evidence="8" type="ORF">L0P57_12390</name>
</gene>
<dbReference type="PANTHER" id="PTHR34276">
    <property type="entry name" value="MINI-RIBONUCLEASE 3"/>
    <property type="match status" value="1"/>
</dbReference>
<dbReference type="InterPro" id="IPR008226">
    <property type="entry name" value="Mini3_fam"/>
</dbReference>
<dbReference type="SMART" id="SM00535">
    <property type="entry name" value="RIBOc"/>
    <property type="match status" value="1"/>
</dbReference>
<dbReference type="EC" id="3.1.26.-" evidence="6"/>
<evidence type="ECO:0000256" key="2">
    <source>
        <dbReference type="ARBA" id="ARBA00022552"/>
    </source>
</evidence>
<organism evidence="8 9">
    <name type="scientific">Anaeromassilibacillus senegalensis</name>
    <dbReference type="NCBI Taxonomy" id="1673717"/>
    <lineage>
        <taxon>Bacteria</taxon>
        <taxon>Bacillati</taxon>
        <taxon>Bacillota</taxon>
        <taxon>Clostridia</taxon>
        <taxon>Eubacteriales</taxon>
        <taxon>Acutalibacteraceae</taxon>
        <taxon>Anaeromassilibacillus</taxon>
    </lineage>
</organism>
<keyword evidence="3 6" id="KW-0540">Nuclease</keyword>
<dbReference type="InterPro" id="IPR000999">
    <property type="entry name" value="RNase_III_dom"/>
</dbReference>
<dbReference type="RefSeq" id="WP_087231800.1">
    <property type="nucleotide sequence ID" value="NZ_JAKNHQ010000021.1"/>
</dbReference>
<comment type="similarity">
    <text evidence="6">Belongs to the MrnC RNase family.</text>
</comment>
<evidence type="ECO:0000259" key="7">
    <source>
        <dbReference type="SMART" id="SM00535"/>
    </source>
</evidence>
<dbReference type="EMBL" id="JAKNHQ010000021">
    <property type="protein sequence ID" value="MCG4611726.1"/>
    <property type="molecule type" value="Genomic_DNA"/>
</dbReference>
<evidence type="ECO:0000256" key="3">
    <source>
        <dbReference type="ARBA" id="ARBA00022722"/>
    </source>
</evidence>
<accession>A0ABS9MLM3</accession>
<keyword evidence="1 6" id="KW-0690">Ribosome biogenesis</keyword>
<keyword evidence="6" id="KW-0699">rRNA-binding</keyword>
<evidence type="ECO:0000313" key="8">
    <source>
        <dbReference type="EMBL" id="MCG4611726.1"/>
    </source>
</evidence>
<dbReference type="Gene3D" id="1.10.1520.10">
    <property type="entry name" value="Ribonuclease III domain"/>
    <property type="match status" value="1"/>
</dbReference>
<evidence type="ECO:0000256" key="5">
    <source>
        <dbReference type="ARBA" id="ARBA00022801"/>
    </source>
</evidence>
<name>A0ABS9MLM3_9FIRM</name>
<evidence type="ECO:0000256" key="6">
    <source>
        <dbReference type="HAMAP-Rule" id="MF_01468"/>
    </source>
</evidence>
<comment type="subcellular location">
    <subcellularLocation>
        <location evidence="6">Cytoplasm</location>
    </subcellularLocation>
</comment>
<dbReference type="PANTHER" id="PTHR34276:SF1">
    <property type="entry name" value="MINI-RIBONUCLEASE 3"/>
    <property type="match status" value="1"/>
</dbReference>
<feature type="active site" evidence="6">
    <location>
        <position position="24"/>
    </location>
</feature>
<dbReference type="InterPro" id="IPR036389">
    <property type="entry name" value="RNase_III_sf"/>
</dbReference>
<keyword evidence="6" id="KW-0963">Cytoplasm</keyword>